<dbReference type="EMBL" id="JAAGNZ010000003">
    <property type="protein sequence ID" value="NEU69984.1"/>
    <property type="molecule type" value="Genomic_DNA"/>
</dbReference>
<gene>
    <name evidence="1" type="ORF">GK091_24095</name>
</gene>
<dbReference type="Proteomes" id="UP000477386">
    <property type="component" value="Unassembled WGS sequence"/>
</dbReference>
<dbReference type="AlphaFoldDB" id="A0A6M0IPN0"/>
<proteinExistence type="predicted"/>
<protein>
    <submittedName>
        <fullName evidence="1">Uncharacterized protein</fullName>
    </submittedName>
</protein>
<evidence type="ECO:0000313" key="1">
    <source>
        <dbReference type="EMBL" id="NEU69984.1"/>
    </source>
</evidence>
<dbReference type="PROSITE" id="PS51257">
    <property type="entry name" value="PROKAR_LIPOPROTEIN"/>
    <property type="match status" value="1"/>
</dbReference>
<name>A0A6M0IPN0_9BACT</name>
<organism evidence="1 2">
    <name type="scientific">Spirosoma agri</name>
    <dbReference type="NCBI Taxonomy" id="1987381"/>
    <lineage>
        <taxon>Bacteria</taxon>
        <taxon>Pseudomonadati</taxon>
        <taxon>Bacteroidota</taxon>
        <taxon>Cytophagia</taxon>
        <taxon>Cytophagales</taxon>
        <taxon>Cytophagaceae</taxon>
        <taxon>Spirosoma</taxon>
    </lineage>
</organism>
<reference evidence="1 2" key="1">
    <citation type="submission" date="2020-02" db="EMBL/GenBank/DDBJ databases">
        <title>Draft genome sequence of two Spirosoma agri KCTC 52727 and Spirosoma terrae KCTC 52035.</title>
        <authorList>
            <person name="Rojas J."/>
            <person name="Ambika Manirajan B."/>
            <person name="Ratering S."/>
            <person name="Suarez C."/>
            <person name="Schnell S."/>
        </authorList>
    </citation>
    <scope>NUCLEOTIDE SEQUENCE [LARGE SCALE GENOMIC DNA]</scope>
    <source>
        <strain evidence="1 2">KCTC 52727</strain>
    </source>
</reference>
<evidence type="ECO:0000313" key="2">
    <source>
        <dbReference type="Proteomes" id="UP000477386"/>
    </source>
</evidence>
<accession>A0A6M0IPN0</accession>
<keyword evidence="2" id="KW-1185">Reference proteome</keyword>
<dbReference type="RefSeq" id="WP_164043053.1">
    <property type="nucleotide sequence ID" value="NZ_JAAGNZ010000003.1"/>
</dbReference>
<comment type="caution">
    <text evidence="1">The sequence shown here is derived from an EMBL/GenBank/DDBJ whole genome shotgun (WGS) entry which is preliminary data.</text>
</comment>
<sequence>MKISVWLVGLVFTLMACHHRADQTETVRFLPIQLIEGYGPFHPGFSPIDNASKDSPLWAKTYSKVKGIPAHWSNTQVCHIWLNTRQFIYQQVLAGHISQLDY</sequence>